<dbReference type="EMBL" id="MPUH01001037">
    <property type="protein sequence ID" value="OMJ70951.1"/>
    <property type="molecule type" value="Genomic_DNA"/>
</dbReference>
<dbReference type="Proteomes" id="UP000187209">
    <property type="component" value="Unassembled WGS sequence"/>
</dbReference>
<feature type="repeat" description="WD" evidence="3">
    <location>
        <begin position="622"/>
        <end position="663"/>
    </location>
</feature>
<dbReference type="InterPro" id="IPR019775">
    <property type="entry name" value="WD40_repeat_CS"/>
</dbReference>
<feature type="repeat" description="WD" evidence="3">
    <location>
        <begin position="580"/>
        <end position="613"/>
    </location>
</feature>
<comment type="caution">
    <text evidence="4">The sequence shown here is derived from an EMBL/GenBank/DDBJ whole genome shotgun (WGS) entry which is preliminary data.</text>
</comment>
<dbReference type="PROSITE" id="PS50294">
    <property type="entry name" value="WD_REPEATS_REGION"/>
    <property type="match status" value="4"/>
</dbReference>
<dbReference type="SUPFAM" id="SSF50998">
    <property type="entry name" value="Quinoprotein alcohol dehydrogenase-like"/>
    <property type="match status" value="1"/>
</dbReference>
<dbReference type="PROSITE" id="PS50082">
    <property type="entry name" value="WD_REPEATS_2"/>
    <property type="match status" value="4"/>
</dbReference>
<dbReference type="InterPro" id="IPR015943">
    <property type="entry name" value="WD40/YVTN_repeat-like_dom_sf"/>
</dbReference>
<feature type="repeat" description="WD" evidence="3">
    <location>
        <begin position="219"/>
        <end position="260"/>
    </location>
</feature>
<dbReference type="Pfam" id="PF00400">
    <property type="entry name" value="WD40"/>
    <property type="match status" value="4"/>
</dbReference>
<evidence type="ECO:0000313" key="5">
    <source>
        <dbReference type="Proteomes" id="UP000187209"/>
    </source>
</evidence>
<organism evidence="4 5">
    <name type="scientific">Stentor coeruleus</name>
    <dbReference type="NCBI Taxonomy" id="5963"/>
    <lineage>
        <taxon>Eukaryota</taxon>
        <taxon>Sar</taxon>
        <taxon>Alveolata</taxon>
        <taxon>Ciliophora</taxon>
        <taxon>Postciliodesmatophora</taxon>
        <taxon>Heterotrichea</taxon>
        <taxon>Heterotrichida</taxon>
        <taxon>Stentoridae</taxon>
        <taxon>Stentor</taxon>
    </lineage>
</organism>
<keyword evidence="2" id="KW-0677">Repeat</keyword>
<name>A0A1R2B2E1_9CILI</name>
<dbReference type="SMART" id="SM00320">
    <property type="entry name" value="WD40"/>
    <property type="match status" value="7"/>
</dbReference>
<evidence type="ECO:0000313" key="4">
    <source>
        <dbReference type="EMBL" id="OMJ70951.1"/>
    </source>
</evidence>
<dbReference type="PANTHER" id="PTHR19848:SF8">
    <property type="entry name" value="F-BOX AND WD REPEAT DOMAIN CONTAINING 7"/>
    <property type="match status" value="1"/>
</dbReference>
<dbReference type="AlphaFoldDB" id="A0A1R2B2E1"/>
<dbReference type="SUPFAM" id="SSF50978">
    <property type="entry name" value="WD40 repeat-like"/>
    <property type="match status" value="1"/>
</dbReference>
<evidence type="ECO:0008006" key="6">
    <source>
        <dbReference type="Google" id="ProtNLM"/>
    </source>
</evidence>
<dbReference type="Gene3D" id="2.130.10.10">
    <property type="entry name" value="YVTN repeat-like/Quinoprotein amine dehydrogenase"/>
    <property type="match status" value="3"/>
</dbReference>
<dbReference type="PANTHER" id="PTHR19848">
    <property type="entry name" value="WD40 REPEAT PROTEIN"/>
    <property type="match status" value="1"/>
</dbReference>
<sequence>MGEKISKSKSSSEKDQFILMPPQFPDELFKTEIFLKPIQNTEERKDYLLRLYNLQMEAHSSPLVYLHFPVSNNYLLSVSENFQVKIWDLKNKILKSTLFLSEGSIKSLSTSKNAKYLIVSYDNNSIKIFKLKLHPNCRHVIEKKCKGPFSRSFNSLDFQNKGNEQYNMIKFALETHGLDKIYDFTCLTLSQNGKIASIGLKDKTIKIIHLENPNREYSLPGHTCNVSAVAISSDRKTVVSSSFDLYLISWDLNSQKMIKKCLINSPISALSITDNDEFVVGLSGRTFFIWNLFSLVEKFKKTYQDDIKFIDLFKNNKSLIISYITYDLINLSNFKLSTYWPDYQYNSKYIRMTNDNKYALIGRDDSFCFWKLNSRKFSSFYTNKINHICLIKDESAIVIKADSKIYYHILAKNKTIYKGSYYDELRYTFSSPDNNFYVYVKNKSLFSLNLNSLKKTKILTIPHCSNLAVSYDLKLIIFSIDYKTLNLYTVASKSSEELKIKLDLNVFALEFFHSNDFFIAFCEDKELVICNVHEKSIEYKITPKYFHMSCFAISYDDKFVITGGFSLHVINLSLRSISYLSGHNDRINTLTTTKDSQFIIGGTSDKKIMVWSLIKMQLEYVLEGHKHEVTSLAIASNSERLFSGSKAGTIRIWDLNKREQIGEIFDFRSKKVSKLFKKYPELASANEWPK</sequence>
<evidence type="ECO:0000256" key="2">
    <source>
        <dbReference type="ARBA" id="ARBA00022737"/>
    </source>
</evidence>
<evidence type="ECO:0000256" key="1">
    <source>
        <dbReference type="ARBA" id="ARBA00022574"/>
    </source>
</evidence>
<dbReference type="InterPro" id="IPR011047">
    <property type="entry name" value="Quinoprotein_ADH-like_sf"/>
</dbReference>
<evidence type="ECO:0000256" key="3">
    <source>
        <dbReference type="PROSITE-ProRule" id="PRU00221"/>
    </source>
</evidence>
<accession>A0A1R2B2E1</accession>
<dbReference type="InterPro" id="IPR036322">
    <property type="entry name" value="WD40_repeat_dom_sf"/>
</dbReference>
<protein>
    <recommendedName>
        <fullName evidence="6">Anaphase-promoting complex subunit 4 WD40 domain-containing protein</fullName>
    </recommendedName>
</protein>
<feature type="repeat" description="WD" evidence="3">
    <location>
        <begin position="56"/>
        <end position="97"/>
    </location>
</feature>
<proteinExistence type="predicted"/>
<dbReference type="OrthoDB" id="347441at2759"/>
<dbReference type="InterPro" id="IPR001680">
    <property type="entry name" value="WD40_rpt"/>
</dbReference>
<keyword evidence="5" id="KW-1185">Reference proteome</keyword>
<keyword evidence="1 3" id="KW-0853">WD repeat</keyword>
<gene>
    <name evidence="4" type="ORF">SteCoe_30964</name>
</gene>
<dbReference type="PROSITE" id="PS00678">
    <property type="entry name" value="WD_REPEATS_1"/>
    <property type="match status" value="2"/>
</dbReference>
<reference evidence="4 5" key="1">
    <citation type="submission" date="2016-11" db="EMBL/GenBank/DDBJ databases">
        <title>The macronuclear genome of Stentor coeruleus: a giant cell with tiny introns.</title>
        <authorList>
            <person name="Slabodnick M."/>
            <person name="Ruby J.G."/>
            <person name="Reiff S.B."/>
            <person name="Swart E.C."/>
            <person name="Gosai S."/>
            <person name="Prabakaran S."/>
            <person name="Witkowska E."/>
            <person name="Larue G.E."/>
            <person name="Fisher S."/>
            <person name="Freeman R.M."/>
            <person name="Gunawardena J."/>
            <person name="Chu W."/>
            <person name="Stover N.A."/>
            <person name="Gregory B.D."/>
            <person name="Nowacki M."/>
            <person name="Derisi J."/>
            <person name="Roy S.W."/>
            <person name="Marshall W.F."/>
            <person name="Sood P."/>
        </authorList>
    </citation>
    <scope>NUCLEOTIDE SEQUENCE [LARGE SCALE GENOMIC DNA]</scope>
    <source>
        <strain evidence="4">WM001</strain>
    </source>
</reference>